<dbReference type="InterPro" id="IPR004464">
    <property type="entry name" value="FBPase_class-2/SBPase"/>
</dbReference>
<dbReference type="GO" id="GO:0005829">
    <property type="term" value="C:cytosol"/>
    <property type="evidence" value="ECO:0007669"/>
    <property type="project" value="TreeGrafter"/>
</dbReference>
<dbReference type="AlphaFoldDB" id="A0A1F6C3J8"/>
<dbReference type="FunFam" id="3.40.190.90:FF:000001">
    <property type="entry name" value="Fructose-1,6-bisphosphatase"/>
    <property type="match status" value="1"/>
</dbReference>
<comment type="catalytic activity">
    <reaction evidence="1">
        <text>beta-D-fructose 1,6-bisphosphate + H2O = beta-D-fructose 6-phosphate + phosphate</text>
        <dbReference type="Rhea" id="RHEA:11064"/>
        <dbReference type="ChEBI" id="CHEBI:15377"/>
        <dbReference type="ChEBI" id="CHEBI:32966"/>
        <dbReference type="ChEBI" id="CHEBI:43474"/>
        <dbReference type="ChEBI" id="CHEBI:57634"/>
        <dbReference type="EC" id="3.1.3.11"/>
    </reaction>
</comment>
<dbReference type="GO" id="GO:0046872">
    <property type="term" value="F:metal ion binding"/>
    <property type="evidence" value="ECO:0007669"/>
    <property type="project" value="UniProtKB-KW"/>
</dbReference>
<accession>A0A1F6C3J8</accession>
<dbReference type="CDD" id="cd01516">
    <property type="entry name" value="FBPase_glpX"/>
    <property type="match status" value="1"/>
</dbReference>
<dbReference type="GO" id="GO:0006094">
    <property type="term" value="P:gluconeogenesis"/>
    <property type="evidence" value="ECO:0007669"/>
    <property type="project" value="InterPro"/>
</dbReference>
<dbReference type="EC" id="3.1.3.11" evidence="3"/>
<dbReference type="GO" id="GO:0042132">
    <property type="term" value="F:fructose 1,6-bisphosphate 1-phosphatase activity"/>
    <property type="evidence" value="ECO:0007669"/>
    <property type="project" value="UniProtKB-EC"/>
</dbReference>
<dbReference type="PANTHER" id="PTHR30447">
    <property type="entry name" value="FRUCTOSE-1,6-BISPHOSPHATASE CLASS 2"/>
    <property type="match status" value="1"/>
</dbReference>
<evidence type="ECO:0000256" key="6">
    <source>
        <dbReference type="ARBA" id="ARBA00023211"/>
    </source>
</evidence>
<evidence type="ECO:0000256" key="3">
    <source>
        <dbReference type="ARBA" id="ARBA00013093"/>
    </source>
</evidence>
<dbReference type="GO" id="GO:0030388">
    <property type="term" value="P:fructose 1,6-bisphosphate metabolic process"/>
    <property type="evidence" value="ECO:0007669"/>
    <property type="project" value="TreeGrafter"/>
</dbReference>
<evidence type="ECO:0000256" key="1">
    <source>
        <dbReference type="ARBA" id="ARBA00001273"/>
    </source>
</evidence>
<comment type="caution">
    <text evidence="8">The sequence shown here is derived from an EMBL/GenBank/DDBJ whole genome shotgun (WGS) entry which is preliminary data.</text>
</comment>
<dbReference type="SUPFAM" id="SSF56655">
    <property type="entry name" value="Carbohydrate phosphatase"/>
    <property type="match status" value="1"/>
</dbReference>
<dbReference type="EMBL" id="MFKP01000043">
    <property type="protein sequence ID" value="OGG43367.1"/>
    <property type="molecule type" value="Genomic_DNA"/>
</dbReference>
<dbReference type="Pfam" id="PF03320">
    <property type="entry name" value="FBPase_glpX"/>
    <property type="match status" value="1"/>
</dbReference>
<dbReference type="GO" id="GO:0006071">
    <property type="term" value="P:glycerol metabolic process"/>
    <property type="evidence" value="ECO:0007669"/>
    <property type="project" value="InterPro"/>
</dbReference>
<evidence type="ECO:0000313" key="9">
    <source>
        <dbReference type="Proteomes" id="UP000178249"/>
    </source>
</evidence>
<protein>
    <recommendedName>
        <fullName evidence="3">fructose-bisphosphatase</fullName>
        <ecNumber evidence="3">3.1.3.11</ecNumber>
    </recommendedName>
</protein>
<evidence type="ECO:0000313" key="8">
    <source>
        <dbReference type="EMBL" id="OGG43367.1"/>
    </source>
</evidence>
<organism evidence="8 9">
    <name type="scientific">Candidatus Kaiserbacteria bacterium RIFCSPHIGHO2_01_FULL_48_10</name>
    <dbReference type="NCBI Taxonomy" id="1798476"/>
    <lineage>
        <taxon>Bacteria</taxon>
        <taxon>Candidatus Kaiseribacteriota</taxon>
    </lineage>
</organism>
<dbReference type="NCBIfam" id="TIGR00330">
    <property type="entry name" value="glpX"/>
    <property type="match status" value="1"/>
</dbReference>
<keyword evidence="4" id="KW-0479">Metal-binding</keyword>
<keyword evidence="5" id="KW-0378">Hydrolase</keyword>
<dbReference type="PANTHER" id="PTHR30447:SF0">
    <property type="entry name" value="FRUCTOSE-1,6-BISPHOSPHATASE 1 CLASS 2-RELATED"/>
    <property type="match status" value="1"/>
</dbReference>
<evidence type="ECO:0000256" key="4">
    <source>
        <dbReference type="ARBA" id="ARBA00022723"/>
    </source>
</evidence>
<keyword evidence="6" id="KW-0464">Manganese</keyword>
<dbReference type="Proteomes" id="UP000178249">
    <property type="component" value="Unassembled WGS sequence"/>
</dbReference>
<evidence type="ECO:0000256" key="2">
    <source>
        <dbReference type="ARBA" id="ARBA00008989"/>
    </source>
</evidence>
<evidence type="ECO:0000256" key="7">
    <source>
        <dbReference type="ARBA" id="ARBA00023277"/>
    </source>
</evidence>
<dbReference type="Gene3D" id="3.30.540.10">
    <property type="entry name" value="Fructose-1,6-Bisphosphatase, subunit A, domain 1"/>
    <property type="match status" value="1"/>
</dbReference>
<reference evidence="8 9" key="1">
    <citation type="journal article" date="2016" name="Nat. Commun.">
        <title>Thousands of microbial genomes shed light on interconnected biogeochemical processes in an aquifer system.</title>
        <authorList>
            <person name="Anantharaman K."/>
            <person name="Brown C.T."/>
            <person name="Hug L.A."/>
            <person name="Sharon I."/>
            <person name="Castelle C.J."/>
            <person name="Probst A.J."/>
            <person name="Thomas B.C."/>
            <person name="Singh A."/>
            <person name="Wilkins M.J."/>
            <person name="Karaoz U."/>
            <person name="Brodie E.L."/>
            <person name="Williams K.H."/>
            <person name="Hubbard S.S."/>
            <person name="Banfield J.F."/>
        </authorList>
    </citation>
    <scope>NUCLEOTIDE SEQUENCE [LARGE SCALE GENOMIC DNA]</scope>
</reference>
<gene>
    <name evidence="8" type="ORF">A2841_02660</name>
</gene>
<keyword evidence="7" id="KW-0119">Carbohydrate metabolism</keyword>
<sequence length="277" mass="29156">MRQAINTIEFNGEVVIGEGEMDEAPMLYIGEKVGTGAGPHLDIAVDPLEGTKICATGGNNSIAVIAVAEHGNFLHAPDMYMDKIAVSADAKGAIDLRKTPTENLKAIAKAKGKSLEEITAIVLDRPRHEKLIAEIRAAGCRIMLIGDGDVSAAIAPCDPKSGVDVLFGIGGAPEGVIAAAALRCVGGDFQGKLMPQNEEEAARARSMGADVDKIYTIDDLAKGNVMFAATGVTTGPLLDGVRFFAGGAYTHSVVMRSVTGTVRYIKAEHHFEKKRLI</sequence>
<dbReference type="Gene3D" id="3.40.190.90">
    <property type="match status" value="1"/>
</dbReference>
<proteinExistence type="inferred from homology"/>
<name>A0A1F6C3J8_9BACT</name>
<evidence type="ECO:0000256" key="5">
    <source>
        <dbReference type="ARBA" id="ARBA00022801"/>
    </source>
</evidence>
<comment type="similarity">
    <text evidence="2">Belongs to the FBPase class 2 family.</text>
</comment>